<dbReference type="PANTHER" id="PTHR13958:SF3">
    <property type="entry name" value="CAP-GLY DOMAIN-CONTAINING PROTEIN-RELATED"/>
    <property type="match status" value="1"/>
</dbReference>
<evidence type="ECO:0000313" key="5">
    <source>
        <dbReference type="Proteomes" id="UP000746747"/>
    </source>
</evidence>
<dbReference type="GO" id="GO:0005813">
    <property type="term" value="C:centrosome"/>
    <property type="evidence" value="ECO:0007669"/>
    <property type="project" value="InterPro"/>
</dbReference>
<feature type="compositionally biased region" description="Basic and acidic residues" evidence="2">
    <location>
        <begin position="368"/>
        <end position="377"/>
    </location>
</feature>
<dbReference type="PROSITE" id="PS50245">
    <property type="entry name" value="CAP_GLY_2"/>
    <property type="match status" value="1"/>
</dbReference>
<comment type="caution">
    <text evidence="4">The sequence shown here is derived from an EMBL/GenBank/DDBJ whole genome shotgun (WGS) entry which is preliminary data.</text>
</comment>
<dbReference type="InterPro" id="IPR000938">
    <property type="entry name" value="CAP-Gly_domain"/>
</dbReference>
<evidence type="ECO:0000313" key="4">
    <source>
        <dbReference type="EMBL" id="CAG9539734.1"/>
    </source>
</evidence>
<dbReference type="InterPro" id="IPR036859">
    <property type="entry name" value="CAP-Gly_dom_sf"/>
</dbReference>
<feature type="region of interest" description="Disordered" evidence="2">
    <location>
        <begin position="553"/>
        <end position="577"/>
    </location>
</feature>
<dbReference type="Gene3D" id="2.30.30.190">
    <property type="entry name" value="CAP Gly-rich-like domain"/>
    <property type="match status" value="1"/>
</dbReference>
<feature type="compositionally biased region" description="Basic and acidic residues" evidence="2">
    <location>
        <begin position="473"/>
        <end position="488"/>
    </location>
</feature>
<dbReference type="AlphaFoldDB" id="A0A8J2PY29"/>
<feature type="compositionally biased region" description="Polar residues" evidence="2">
    <location>
        <begin position="339"/>
        <end position="356"/>
    </location>
</feature>
<evidence type="ECO:0000256" key="1">
    <source>
        <dbReference type="SAM" id="Coils"/>
    </source>
</evidence>
<feature type="coiled-coil region" evidence="1">
    <location>
        <begin position="611"/>
        <end position="645"/>
    </location>
</feature>
<name>A0A8J2PY29_9BILA</name>
<feature type="compositionally biased region" description="Polar residues" evidence="2">
    <location>
        <begin position="519"/>
        <end position="530"/>
    </location>
</feature>
<organism evidence="4 5">
    <name type="scientific">Cercopithifilaria johnstoni</name>
    <dbReference type="NCBI Taxonomy" id="2874296"/>
    <lineage>
        <taxon>Eukaryota</taxon>
        <taxon>Metazoa</taxon>
        <taxon>Ecdysozoa</taxon>
        <taxon>Nematoda</taxon>
        <taxon>Chromadorea</taxon>
        <taxon>Rhabditida</taxon>
        <taxon>Spirurina</taxon>
        <taxon>Spiruromorpha</taxon>
        <taxon>Filarioidea</taxon>
        <taxon>Onchocercidae</taxon>
        <taxon>Cercopithifilaria</taxon>
    </lineage>
</organism>
<feature type="domain" description="CAP-Gly" evidence="3">
    <location>
        <begin position="39"/>
        <end position="81"/>
    </location>
</feature>
<keyword evidence="1" id="KW-0175">Coiled coil</keyword>
<evidence type="ECO:0000256" key="2">
    <source>
        <dbReference type="SAM" id="MobiDB-lite"/>
    </source>
</evidence>
<dbReference type="SUPFAM" id="SSF74924">
    <property type="entry name" value="Cap-Gly domain"/>
    <property type="match status" value="1"/>
</dbReference>
<sequence length="658" mass="74109">MYKSTNDKVSNEGELIGKKDVGKKVIVGRVGSGTLMYVGPVEGKTGIFCGIELDRPEGKHDGTYQGIAYFHCAPQHGIFAPSYKVELLQQVPVVSSRRHEKLIRSAISAFAGSGDMEMSTGAGTTRSTMPSMDISMASVSSLGSSFILDHSMIGRSHHHYQLLEEIECPSELIEVDDDVPYQPLNTSLVLEESRIGVDRLPIVDDNLSTPLVEYAPNNDSQKYQQQQQQQQQNQAYMIDSHANHYNPYQISNDSPTELTTNLSVTQLIHPDILSYESEFPQQIPNVLSPTERVSSSMSIDSTMSDDVTVDIHHPIPLDPLEKQQQKLPLLVPLPEQEISPETPTTSTDVTEQESNCYKSVNNNFTITKESEFKEHSQNKNVTVKKSESVGKEEKKERPKKPRPLSIRELQNAPVPVRPPKSKPPSKSQLLMEKLKASIEADKLKPKKDVKSKLHNILAVTAPIRRTQPQTIVDRNEEEKMSPNDERKKSLQPLSPNAKRRRNEALKTVNSRTRPEQRRLSQQVDNATTSTIRSNMKSTQLLIQPKTVQKALHSGLSKSSATHPSVKIRKSEKQPTSMIVETQQQDDSLKLKRLTDAIRAFDILAIVFGQQIQKYNDELHEAFEENRKYESHMKTLEAKYEQLMIAMNTDHNRQIENGL</sequence>
<gene>
    <name evidence="4" type="ORF">CJOHNSTONI_LOCUS9308</name>
</gene>
<dbReference type="OrthoDB" id="5872681at2759"/>
<feature type="region of interest" description="Disordered" evidence="2">
    <location>
        <begin position="368"/>
        <end position="428"/>
    </location>
</feature>
<dbReference type="GO" id="GO:0034453">
    <property type="term" value="P:microtubule anchoring"/>
    <property type="evidence" value="ECO:0007669"/>
    <property type="project" value="InterPro"/>
</dbReference>
<dbReference type="EMBL" id="CAKAEH010001836">
    <property type="protein sequence ID" value="CAG9539734.1"/>
    <property type="molecule type" value="Genomic_DNA"/>
</dbReference>
<dbReference type="SMART" id="SM01052">
    <property type="entry name" value="CAP_GLY"/>
    <property type="match status" value="1"/>
</dbReference>
<feature type="region of interest" description="Disordered" evidence="2">
    <location>
        <begin position="467"/>
        <end position="530"/>
    </location>
</feature>
<accession>A0A8J2PY29</accession>
<feature type="region of interest" description="Disordered" evidence="2">
    <location>
        <begin position="333"/>
        <end position="356"/>
    </location>
</feature>
<dbReference type="PANTHER" id="PTHR13958">
    <property type="entry name" value="CENTROSOME-ASSOCIATED PROTEIN 350"/>
    <property type="match status" value="1"/>
</dbReference>
<dbReference type="GO" id="GO:0008017">
    <property type="term" value="F:microtubule binding"/>
    <property type="evidence" value="ECO:0007669"/>
    <property type="project" value="InterPro"/>
</dbReference>
<dbReference type="Pfam" id="PF01302">
    <property type="entry name" value="CAP_GLY"/>
    <property type="match status" value="1"/>
</dbReference>
<dbReference type="InterPro" id="IPR028750">
    <property type="entry name" value="CEP350/CC187"/>
</dbReference>
<proteinExistence type="predicted"/>
<protein>
    <recommendedName>
        <fullName evidence="3">CAP-Gly domain-containing protein</fullName>
    </recommendedName>
</protein>
<keyword evidence="5" id="KW-1185">Reference proteome</keyword>
<reference evidence="4" key="1">
    <citation type="submission" date="2021-09" db="EMBL/GenBank/DDBJ databases">
        <authorList>
            <consortium name="Pathogen Informatics"/>
        </authorList>
    </citation>
    <scope>NUCLEOTIDE SEQUENCE</scope>
</reference>
<feature type="compositionally biased region" description="Basic and acidic residues" evidence="2">
    <location>
        <begin position="384"/>
        <end position="396"/>
    </location>
</feature>
<evidence type="ECO:0000259" key="3">
    <source>
        <dbReference type="PROSITE" id="PS50245"/>
    </source>
</evidence>
<dbReference type="PROSITE" id="PS00845">
    <property type="entry name" value="CAP_GLY_1"/>
    <property type="match status" value="1"/>
</dbReference>
<dbReference type="Proteomes" id="UP000746747">
    <property type="component" value="Unassembled WGS sequence"/>
</dbReference>